<keyword evidence="1" id="KW-0732">Signal</keyword>
<dbReference type="InterPro" id="IPR021957">
    <property type="entry name" value="DUF3574"/>
</dbReference>
<proteinExistence type="predicted"/>
<protein>
    <submittedName>
        <fullName evidence="2">Choline dehydrogenase</fullName>
    </submittedName>
</protein>
<dbReference type="Proteomes" id="UP000033699">
    <property type="component" value="Unassembled WGS sequence"/>
</dbReference>
<reference evidence="2 3" key="1">
    <citation type="submission" date="2015-02" db="EMBL/GenBank/DDBJ databases">
        <authorList>
            <person name="Ju K.-S."/>
            <person name="Doroghazi J.R."/>
            <person name="Metcalf W."/>
        </authorList>
    </citation>
    <scope>NUCLEOTIDE SEQUENCE [LARGE SCALE GENOMIC DNA]</scope>
    <source>
        <strain evidence="2 3">ATCC 31215</strain>
    </source>
</reference>
<dbReference type="PATRIC" id="fig|359131.3.peg.2990"/>
<keyword evidence="3" id="KW-1185">Reference proteome</keyword>
<sequence length="145" mass="15950">METRTWTGLLAAIAVLLTGATLAPAAGAADTPTAPRAAYTRTQLFFGTERPDGGPAVTEQEFQDFVDTEVTPRFPDGLTIEQARGQYRDRHGVIERERSYLVTLLYPAGTAKQAGAAVEDIRRGYDRRFQQESVGRVDEQVRASF</sequence>
<organism evidence="2 3">
    <name type="scientific">Streptomyces rubellomurinus (strain ATCC 31215)</name>
    <dbReference type="NCBI Taxonomy" id="359131"/>
    <lineage>
        <taxon>Bacteria</taxon>
        <taxon>Bacillati</taxon>
        <taxon>Actinomycetota</taxon>
        <taxon>Actinomycetes</taxon>
        <taxon>Kitasatosporales</taxon>
        <taxon>Streptomycetaceae</taxon>
        <taxon>Streptomyces</taxon>
    </lineage>
</organism>
<gene>
    <name evidence="2" type="ORF">VM95_13670</name>
</gene>
<dbReference type="Pfam" id="PF12098">
    <property type="entry name" value="DUF3574"/>
    <property type="match status" value="1"/>
</dbReference>
<accession>A0A0F2TGH2</accession>
<name>A0A0F2TGH2_STRR3</name>
<evidence type="ECO:0000313" key="2">
    <source>
        <dbReference type="EMBL" id="KJS61641.1"/>
    </source>
</evidence>
<feature type="chain" id="PRO_5002459881" evidence="1">
    <location>
        <begin position="29"/>
        <end position="145"/>
    </location>
</feature>
<evidence type="ECO:0000313" key="3">
    <source>
        <dbReference type="Proteomes" id="UP000033699"/>
    </source>
</evidence>
<dbReference type="EMBL" id="JZKH01000023">
    <property type="protein sequence ID" value="KJS61641.1"/>
    <property type="molecule type" value="Genomic_DNA"/>
</dbReference>
<feature type="signal peptide" evidence="1">
    <location>
        <begin position="1"/>
        <end position="28"/>
    </location>
</feature>
<dbReference type="OrthoDB" id="794286at2"/>
<evidence type="ECO:0000256" key="1">
    <source>
        <dbReference type="SAM" id="SignalP"/>
    </source>
</evidence>
<dbReference type="RefSeq" id="WP_045696167.1">
    <property type="nucleotide sequence ID" value="NZ_JZKH01000023.1"/>
</dbReference>
<comment type="caution">
    <text evidence="2">The sequence shown here is derived from an EMBL/GenBank/DDBJ whole genome shotgun (WGS) entry which is preliminary data.</text>
</comment>
<dbReference type="AlphaFoldDB" id="A0A0F2TGH2"/>